<keyword evidence="9" id="KW-1185">Reference proteome</keyword>
<feature type="transmembrane region" description="Helical" evidence="6">
    <location>
        <begin position="21"/>
        <end position="42"/>
    </location>
</feature>
<proteinExistence type="predicted"/>
<protein>
    <submittedName>
        <fullName evidence="8">FtsX-like permease family protein</fullName>
    </submittedName>
</protein>
<evidence type="ECO:0000259" key="7">
    <source>
        <dbReference type="Pfam" id="PF02687"/>
    </source>
</evidence>
<dbReference type="PANTHER" id="PTHR43738">
    <property type="entry name" value="ABC TRANSPORTER, MEMBRANE PROTEIN"/>
    <property type="match status" value="1"/>
</dbReference>
<keyword evidence="4 6" id="KW-1133">Transmembrane helix</keyword>
<feature type="domain" description="ABC3 transporter permease C-terminal" evidence="7">
    <location>
        <begin position="251"/>
        <end position="382"/>
    </location>
</feature>
<keyword evidence="5 6" id="KW-0472">Membrane</keyword>
<sequence length="391" mass="44152">MNTLYHFTLSFKLAFRNIISSGLRTWLTIITLALAFVMILFFNSMYKGWEYQGIIDQEDWEFAQGHLTHPEYDKLDPFTIESGHGTFEDNPHAIPVLIIQANIYPEGRMLPILLKGIPSDQQIVKLPTHKFKHSEAEIPVIIGEGMAQNNHLKVGDKILMRWKDNKGTFDAKNVTIEAIFKTSVPTVDAGQIWIDINTLWSLTGKKQEATYFLCDADFDQSKTGDWKFSSKDELLKDFYAMIEMKSSSSVFLYGILMIIALIAIFDSQVFSVFKRQKEIGTYIALGFTKKRVTFLFTVEGVMYALLAIIVGTVIALPLISWLNTVGIPMSANQEASKEMGVTIGEYIYPLLTTGLYLKTVLWIIGLSAIVSYLPVRKIAKMNTVDALKGKK</sequence>
<dbReference type="InterPro" id="IPR051125">
    <property type="entry name" value="ABC-4/HrtB_transporter"/>
</dbReference>
<feature type="transmembrane region" description="Helical" evidence="6">
    <location>
        <begin position="294"/>
        <end position="319"/>
    </location>
</feature>
<dbReference type="Pfam" id="PF02687">
    <property type="entry name" value="FtsX"/>
    <property type="match status" value="1"/>
</dbReference>
<dbReference type="EMBL" id="CP076129">
    <property type="protein sequence ID" value="QWG09868.1"/>
    <property type="molecule type" value="Genomic_DNA"/>
</dbReference>
<evidence type="ECO:0000256" key="3">
    <source>
        <dbReference type="ARBA" id="ARBA00022692"/>
    </source>
</evidence>
<reference evidence="8 9" key="1">
    <citation type="submission" date="2021-05" db="EMBL/GenBank/DDBJ databases">
        <title>Comparative genomic studies on the polysaccharide-degrading batcterial strains of the Flammeovirga genus.</title>
        <authorList>
            <person name="Zewei F."/>
            <person name="Zheng Z."/>
            <person name="Yu L."/>
            <person name="Ruyue G."/>
            <person name="Yanhong M."/>
            <person name="Yuanyuan C."/>
            <person name="Jingyan G."/>
            <person name="Wenjun H."/>
        </authorList>
    </citation>
    <scope>NUCLEOTIDE SEQUENCE [LARGE SCALE GENOMIC DNA]</scope>
    <source>
        <strain evidence="8 9">YS10</strain>
    </source>
</reference>
<organism evidence="8 9">
    <name type="scientific">Flammeovirga kamogawensis</name>
    <dbReference type="NCBI Taxonomy" id="373891"/>
    <lineage>
        <taxon>Bacteria</taxon>
        <taxon>Pseudomonadati</taxon>
        <taxon>Bacteroidota</taxon>
        <taxon>Cytophagia</taxon>
        <taxon>Cytophagales</taxon>
        <taxon>Flammeovirgaceae</taxon>
        <taxon>Flammeovirga</taxon>
    </lineage>
</organism>
<evidence type="ECO:0000256" key="4">
    <source>
        <dbReference type="ARBA" id="ARBA00022989"/>
    </source>
</evidence>
<keyword evidence="3 6" id="KW-0812">Transmembrane</keyword>
<dbReference type="Proteomes" id="UP000682802">
    <property type="component" value="Chromosome 2"/>
</dbReference>
<evidence type="ECO:0000256" key="1">
    <source>
        <dbReference type="ARBA" id="ARBA00004651"/>
    </source>
</evidence>
<gene>
    <name evidence="8" type="ORF">KM029_19500</name>
</gene>
<dbReference type="RefSeq" id="WP_144076530.1">
    <property type="nucleotide sequence ID" value="NZ_CP076129.1"/>
</dbReference>
<dbReference type="InterPro" id="IPR003838">
    <property type="entry name" value="ABC3_permease_C"/>
</dbReference>
<feature type="transmembrane region" description="Helical" evidence="6">
    <location>
        <begin position="250"/>
        <end position="273"/>
    </location>
</feature>
<evidence type="ECO:0000313" key="9">
    <source>
        <dbReference type="Proteomes" id="UP000682802"/>
    </source>
</evidence>
<keyword evidence="2" id="KW-1003">Cell membrane</keyword>
<name>A0ABX8H1U0_9BACT</name>
<evidence type="ECO:0000313" key="8">
    <source>
        <dbReference type="EMBL" id="QWG09868.1"/>
    </source>
</evidence>
<evidence type="ECO:0000256" key="2">
    <source>
        <dbReference type="ARBA" id="ARBA00022475"/>
    </source>
</evidence>
<evidence type="ECO:0000256" key="6">
    <source>
        <dbReference type="SAM" id="Phobius"/>
    </source>
</evidence>
<feature type="transmembrane region" description="Helical" evidence="6">
    <location>
        <begin position="355"/>
        <end position="375"/>
    </location>
</feature>
<comment type="subcellular location">
    <subcellularLocation>
        <location evidence="1">Cell membrane</location>
        <topology evidence="1">Multi-pass membrane protein</topology>
    </subcellularLocation>
</comment>
<dbReference type="PANTHER" id="PTHR43738:SF3">
    <property type="entry name" value="ABC TRANSPORTER PERMEASE"/>
    <property type="match status" value="1"/>
</dbReference>
<evidence type="ECO:0000256" key="5">
    <source>
        <dbReference type="ARBA" id="ARBA00023136"/>
    </source>
</evidence>
<accession>A0ABX8H1U0</accession>